<gene>
    <name evidence="1" type="ORF">B9Z55_027320</name>
</gene>
<accession>A0A2G5SFW3</accession>
<dbReference type="AlphaFoldDB" id="A0A2G5SFW3"/>
<comment type="caution">
    <text evidence="1">The sequence shown here is derived from an EMBL/GenBank/DDBJ whole genome shotgun (WGS) entry which is preliminary data.</text>
</comment>
<sequence length="66" mass="7680">MRVELIFLAYGEIVPFFQLLLDRDERVAERVLWWENHSHGALPLTSLALCSSKSIFFSSGIKKSYY</sequence>
<evidence type="ECO:0000313" key="2">
    <source>
        <dbReference type="Proteomes" id="UP000230233"/>
    </source>
</evidence>
<organism evidence="1 2">
    <name type="scientific">Caenorhabditis nigoni</name>
    <dbReference type="NCBI Taxonomy" id="1611254"/>
    <lineage>
        <taxon>Eukaryota</taxon>
        <taxon>Metazoa</taxon>
        <taxon>Ecdysozoa</taxon>
        <taxon>Nematoda</taxon>
        <taxon>Chromadorea</taxon>
        <taxon>Rhabditida</taxon>
        <taxon>Rhabditina</taxon>
        <taxon>Rhabditomorpha</taxon>
        <taxon>Rhabditoidea</taxon>
        <taxon>Rhabditidae</taxon>
        <taxon>Peloderinae</taxon>
        <taxon>Caenorhabditis</taxon>
    </lineage>
</organism>
<name>A0A2G5SFW3_9PELO</name>
<keyword evidence="2" id="KW-1185">Reference proteome</keyword>
<protein>
    <submittedName>
        <fullName evidence="1">Uncharacterized protein</fullName>
    </submittedName>
</protein>
<dbReference type="Proteomes" id="UP000230233">
    <property type="component" value="Unassembled WGS sequence"/>
</dbReference>
<reference evidence="2" key="1">
    <citation type="submission" date="2017-10" db="EMBL/GenBank/DDBJ databases">
        <title>Rapid genome shrinkage in a self-fertile nematode reveals novel sperm competition proteins.</title>
        <authorList>
            <person name="Yin D."/>
            <person name="Schwarz E.M."/>
            <person name="Thomas C.G."/>
            <person name="Felde R.L."/>
            <person name="Korf I.F."/>
            <person name="Cutter A.D."/>
            <person name="Schartner C.M."/>
            <person name="Ralston E.J."/>
            <person name="Meyer B.J."/>
            <person name="Haag E.S."/>
        </authorList>
    </citation>
    <scope>NUCLEOTIDE SEQUENCE [LARGE SCALE GENOMIC DNA]</scope>
    <source>
        <strain evidence="2">JU1422</strain>
    </source>
</reference>
<proteinExistence type="predicted"/>
<dbReference type="EMBL" id="PDUG01000009">
    <property type="protein sequence ID" value="PIC13985.1"/>
    <property type="molecule type" value="Genomic_DNA"/>
</dbReference>
<evidence type="ECO:0000313" key="1">
    <source>
        <dbReference type="EMBL" id="PIC13985.1"/>
    </source>
</evidence>